<keyword evidence="3" id="KW-0964">Secreted</keyword>
<dbReference type="AlphaFoldDB" id="A0A6J8CE83"/>
<evidence type="ECO:0000256" key="2">
    <source>
        <dbReference type="ARBA" id="ARBA00005669"/>
    </source>
</evidence>
<evidence type="ECO:0008006" key="9">
    <source>
        <dbReference type="Google" id="ProtNLM"/>
    </source>
</evidence>
<name>A0A6J8CE83_MYTCO</name>
<reference evidence="7 8" key="1">
    <citation type="submission" date="2020-06" db="EMBL/GenBank/DDBJ databases">
        <authorList>
            <person name="Li R."/>
            <person name="Bekaert M."/>
        </authorList>
    </citation>
    <scope>NUCLEOTIDE SEQUENCE [LARGE SCALE GENOMIC DNA]</scope>
    <source>
        <strain evidence="8">wild</strain>
    </source>
</reference>
<feature type="signal peptide" evidence="6">
    <location>
        <begin position="1"/>
        <end position="23"/>
    </location>
</feature>
<evidence type="ECO:0000256" key="4">
    <source>
        <dbReference type="ARBA" id="ARBA00022729"/>
    </source>
</evidence>
<dbReference type="InterPro" id="IPR051998">
    <property type="entry name" value="Meteorin-like"/>
</dbReference>
<dbReference type="GO" id="GO:0005615">
    <property type="term" value="C:extracellular space"/>
    <property type="evidence" value="ECO:0007669"/>
    <property type="project" value="TreeGrafter"/>
</dbReference>
<dbReference type="PANTHER" id="PTHR28593">
    <property type="entry name" value="METEORIN-LIKE PROTEIN"/>
    <property type="match status" value="1"/>
</dbReference>
<accession>A0A6J8CE83</accession>
<sequence length="296" mass="34044">MMACMAIYWTFISLYFIIFIVKAQNICYKCDCTISEEYSDVRAVRKVQPVCNEGSFRWYNVYGGALRINFKPIFRGDFRLCFVLHAENARVQISQELPNESTYSVNYKRPAGLKRLLAADGRTNETCITSSGDNIHLFLEPERTVESTGFSFVDMKFIMEKNNEELVYNTKEECRPCTDIELIKAYCSHSDVVIVGSMDDVKHIQDQTDINIKISKVIRNRELLIEGPKKRNGPYITETMTRHRQCGVEYGPGLFLFTGKWRLGQLKMTCSPYFNDWSLVSKRAVLEGSMDCPVVS</sequence>
<dbReference type="GO" id="GO:0005179">
    <property type="term" value="F:hormone activity"/>
    <property type="evidence" value="ECO:0007669"/>
    <property type="project" value="TreeGrafter"/>
</dbReference>
<comment type="subcellular location">
    <subcellularLocation>
        <location evidence="1">Secreted</location>
    </subcellularLocation>
</comment>
<protein>
    <recommendedName>
        <fullName evidence="9">Meteorin-like protein</fullName>
    </recommendedName>
</protein>
<evidence type="ECO:0000313" key="7">
    <source>
        <dbReference type="EMBL" id="CAC5393559.1"/>
    </source>
</evidence>
<gene>
    <name evidence="7" type="ORF">MCOR_28413</name>
</gene>
<comment type="similarity">
    <text evidence="2">Belongs to the meteorin family.</text>
</comment>
<feature type="chain" id="PRO_5027020359" description="Meteorin-like protein" evidence="6">
    <location>
        <begin position="24"/>
        <end position="296"/>
    </location>
</feature>
<dbReference type="Proteomes" id="UP000507470">
    <property type="component" value="Unassembled WGS sequence"/>
</dbReference>
<keyword evidence="8" id="KW-1185">Reference proteome</keyword>
<organism evidence="7 8">
    <name type="scientific">Mytilus coruscus</name>
    <name type="common">Sea mussel</name>
    <dbReference type="NCBI Taxonomy" id="42192"/>
    <lineage>
        <taxon>Eukaryota</taxon>
        <taxon>Metazoa</taxon>
        <taxon>Spiralia</taxon>
        <taxon>Lophotrochozoa</taxon>
        <taxon>Mollusca</taxon>
        <taxon>Bivalvia</taxon>
        <taxon>Autobranchia</taxon>
        <taxon>Pteriomorphia</taxon>
        <taxon>Mytilida</taxon>
        <taxon>Mytiloidea</taxon>
        <taxon>Mytilidae</taxon>
        <taxon>Mytilinae</taxon>
        <taxon>Mytilus</taxon>
    </lineage>
</organism>
<evidence type="ECO:0000256" key="5">
    <source>
        <dbReference type="ARBA" id="ARBA00023157"/>
    </source>
</evidence>
<proteinExistence type="inferred from homology"/>
<evidence type="ECO:0000313" key="8">
    <source>
        <dbReference type="Proteomes" id="UP000507470"/>
    </source>
</evidence>
<evidence type="ECO:0000256" key="6">
    <source>
        <dbReference type="SAM" id="SignalP"/>
    </source>
</evidence>
<evidence type="ECO:0000256" key="3">
    <source>
        <dbReference type="ARBA" id="ARBA00022525"/>
    </source>
</evidence>
<dbReference type="PANTHER" id="PTHR28593:SF3">
    <property type="entry name" value="METEORIN-LIKE PROTEIN"/>
    <property type="match status" value="1"/>
</dbReference>
<keyword evidence="4 6" id="KW-0732">Signal</keyword>
<dbReference type="EMBL" id="CACVKT020005204">
    <property type="protein sequence ID" value="CAC5393559.1"/>
    <property type="molecule type" value="Genomic_DNA"/>
</dbReference>
<keyword evidence="5" id="KW-1015">Disulfide bond</keyword>
<dbReference type="OrthoDB" id="6092325at2759"/>
<evidence type="ECO:0000256" key="1">
    <source>
        <dbReference type="ARBA" id="ARBA00004613"/>
    </source>
</evidence>